<dbReference type="STRING" id="1121922.GCA_000428905_01020"/>
<dbReference type="InterPro" id="IPR001375">
    <property type="entry name" value="Peptidase_S9_cat"/>
</dbReference>
<dbReference type="OrthoDB" id="4269629at2"/>
<name>K7A3Q2_9ALTE</name>
<evidence type="ECO:0000256" key="1">
    <source>
        <dbReference type="ARBA" id="ARBA00022801"/>
    </source>
</evidence>
<dbReference type="RefSeq" id="WP_006013907.1">
    <property type="nucleotide sequence ID" value="NZ_BAEQ01000053.1"/>
</dbReference>
<organism evidence="4 5">
    <name type="scientific">Brumicola pallidula DSM 14239 = ACAM 615</name>
    <dbReference type="NCBI Taxonomy" id="1121922"/>
    <lineage>
        <taxon>Bacteria</taxon>
        <taxon>Pseudomonadati</taxon>
        <taxon>Pseudomonadota</taxon>
        <taxon>Gammaproteobacteria</taxon>
        <taxon>Alteromonadales</taxon>
        <taxon>Alteromonadaceae</taxon>
        <taxon>Brumicola</taxon>
    </lineage>
</organism>
<protein>
    <submittedName>
        <fullName evidence="4">Prolyl oligopeptidase family protein</fullName>
    </submittedName>
</protein>
<comment type="caution">
    <text evidence="4">The sequence shown here is derived from an EMBL/GenBank/DDBJ whole genome shotgun (WGS) entry which is preliminary data.</text>
</comment>
<keyword evidence="2" id="KW-0732">Signal</keyword>
<feature type="signal peptide" evidence="2">
    <location>
        <begin position="1"/>
        <end position="25"/>
    </location>
</feature>
<proteinExistence type="predicted"/>
<sequence length="659" mass="74131">MLKRHFFKIGLFSVASLLIVQNAIAEDNVTKVEPASIKMPIEAFAIEAAIKSVRLSNNGKSIGYMKATSKRGDYILEVRPTDNMTTEPVTFAADKMELTSFFWLNNKKIMVSFRQNIQDGNENYWVTKRAIVNADGTGKWLVPFAKENFTNYGIISTLIADPEHILLSYDINDDRKTDVIKYNINTGSTRTIYRGNEKVSGGFLTDFDGDVRAGTGYDISASAINLYVRAKGSDEWELIHQNKPENREVFDFLGLSVENPNEIMVSATLDRNTAGIYSYNIETKKFSERLFGLETVDTDGLITSQKLANRGELLGYSYTAKHPTRFFLSSTEAAVKEASLYQAIEDQFTGEFVRLSSRSEDDNAMVIYTESDSNPGTYYLLMNKKDLSLIGDTAPLIDKSKLAKVMYVKYKARDGLVIPAYVTIPQGKGPFPTIVHPHGGPWARDINIFDPWSQMLANNGYLVIQPQFRGSQGFGLELWKAGDGEWGKKMQDDLDDAAMWLVKKGLADEDRLGMFGWSYGGYAAFVASLRKNNIYKCAVAGAGVGDLDRVLSSINNSRYLRVFQAPTVQGIDPIDHVKDVNIPIYIVHGDIDQRVPVKHSRTFVDALKKYTTDFKYTELEGADHFSNTLYYEHKMQFYGELIDWFDNRCFNNSEIAATD</sequence>
<accession>K7A3Q2</accession>
<evidence type="ECO:0000256" key="2">
    <source>
        <dbReference type="SAM" id="SignalP"/>
    </source>
</evidence>
<evidence type="ECO:0000259" key="3">
    <source>
        <dbReference type="Pfam" id="PF00326"/>
    </source>
</evidence>
<keyword evidence="1" id="KW-0378">Hydrolase</keyword>
<dbReference type="PANTHER" id="PTHR42776">
    <property type="entry name" value="SERINE PEPTIDASE S9 FAMILY MEMBER"/>
    <property type="match status" value="1"/>
</dbReference>
<dbReference type="GO" id="GO:0004252">
    <property type="term" value="F:serine-type endopeptidase activity"/>
    <property type="evidence" value="ECO:0007669"/>
    <property type="project" value="TreeGrafter"/>
</dbReference>
<feature type="domain" description="Peptidase S9 prolyl oligopeptidase catalytic" evidence="3">
    <location>
        <begin position="453"/>
        <end position="647"/>
    </location>
</feature>
<dbReference type="EMBL" id="BAEQ01000053">
    <property type="protein sequence ID" value="GAC30125.1"/>
    <property type="molecule type" value="Genomic_DNA"/>
</dbReference>
<dbReference type="PANTHER" id="PTHR42776:SF27">
    <property type="entry name" value="DIPEPTIDYL PEPTIDASE FAMILY MEMBER 6"/>
    <property type="match status" value="1"/>
</dbReference>
<evidence type="ECO:0000313" key="5">
    <source>
        <dbReference type="Proteomes" id="UP000006251"/>
    </source>
</evidence>
<dbReference type="SUPFAM" id="SSF53474">
    <property type="entry name" value="alpha/beta-Hydrolases"/>
    <property type="match status" value="1"/>
</dbReference>
<dbReference type="Pfam" id="PF00326">
    <property type="entry name" value="Peptidase_S9"/>
    <property type="match status" value="1"/>
</dbReference>
<dbReference type="InterPro" id="IPR029058">
    <property type="entry name" value="AB_hydrolase_fold"/>
</dbReference>
<dbReference type="Gene3D" id="3.40.50.1820">
    <property type="entry name" value="alpha/beta hydrolase"/>
    <property type="match status" value="1"/>
</dbReference>
<dbReference type="AlphaFoldDB" id="K7A3Q2"/>
<evidence type="ECO:0000313" key="4">
    <source>
        <dbReference type="EMBL" id="GAC30125.1"/>
    </source>
</evidence>
<reference evidence="5" key="1">
    <citation type="journal article" date="2014" name="Environ. Microbiol.">
        <title>Comparative genomics of the marine bacterial genus Glaciecola reveals the high degree of genomic diversity and genomic characteristic for cold adaptation.</title>
        <authorList>
            <person name="Qin Q.L."/>
            <person name="Xie B.B."/>
            <person name="Yu Y."/>
            <person name="Shu Y.L."/>
            <person name="Rong J.C."/>
            <person name="Zhang Y.J."/>
            <person name="Zhao D.L."/>
            <person name="Chen X.L."/>
            <person name="Zhang X.Y."/>
            <person name="Chen B."/>
            <person name="Zhou B.C."/>
            <person name="Zhang Y.Z."/>
        </authorList>
    </citation>
    <scope>NUCLEOTIDE SEQUENCE [LARGE SCALE GENOMIC DNA]</scope>
    <source>
        <strain evidence="5">ACAM 615</strain>
    </source>
</reference>
<keyword evidence="5" id="KW-1185">Reference proteome</keyword>
<feature type="chain" id="PRO_5003901326" evidence="2">
    <location>
        <begin position="26"/>
        <end position="659"/>
    </location>
</feature>
<gene>
    <name evidence="4" type="ORF">GPAL_3274</name>
</gene>
<dbReference type="Proteomes" id="UP000006251">
    <property type="component" value="Unassembled WGS sequence"/>
</dbReference>
<dbReference type="GO" id="GO:0006508">
    <property type="term" value="P:proteolysis"/>
    <property type="evidence" value="ECO:0007669"/>
    <property type="project" value="InterPro"/>
</dbReference>